<dbReference type="PRINTS" id="PR00039">
    <property type="entry name" value="HTHLYSR"/>
</dbReference>
<feature type="domain" description="HTH lysR-type" evidence="5">
    <location>
        <begin position="1"/>
        <end position="58"/>
    </location>
</feature>
<name>A0A0R2B6T3_9LACO</name>
<sequence length="269" mass="30061">MFKWLETFQAVYETRSFSQAARLRFISQPSVTAQIQQLETTLGVTLFARGDRKHVVPTPAADYLYQNASKILQRLNQVQHDIGRFANQQTQLTIGASQTTANTLLPQILPPLAAALPTITWQIQVDNSEAVLAGVSRQAFDLGFIEKPLISDDVHRRTIGHDDLIHVGIQNGPWLVREAGSGVGFYTRRYWQDQGLHPKSVIEINHNDTLIQLLESGFGQSLIPNTLLPAGLPVIQPSHISRALYLIYPHQPHPQVAQVIQQIMAQSQK</sequence>
<dbReference type="Gene3D" id="3.40.190.290">
    <property type="match status" value="1"/>
</dbReference>
<proteinExistence type="inferred from homology"/>
<dbReference type="GO" id="GO:0000976">
    <property type="term" value="F:transcription cis-regulatory region binding"/>
    <property type="evidence" value="ECO:0007669"/>
    <property type="project" value="TreeGrafter"/>
</dbReference>
<dbReference type="SUPFAM" id="SSF53850">
    <property type="entry name" value="Periplasmic binding protein-like II"/>
    <property type="match status" value="1"/>
</dbReference>
<evidence type="ECO:0000259" key="5">
    <source>
        <dbReference type="PROSITE" id="PS50931"/>
    </source>
</evidence>
<evidence type="ECO:0000313" key="6">
    <source>
        <dbReference type="EMBL" id="KRM71993.1"/>
    </source>
</evidence>
<protein>
    <submittedName>
        <fullName evidence="6">LysR family transcriptional regulator</fullName>
    </submittedName>
</protein>
<dbReference type="InterPro" id="IPR036388">
    <property type="entry name" value="WH-like_DNA-bd_sf"/>
</dbReference>
<dbReference type="PROSITE" id="PS50931">
    <property type="entry name" value="HTH_LYSR"/>
    <property type="match status" value="1"/>
</dbReference>
<dbReference type="PANTHER" id="PTHR30126:SF40">
    <property type="entry name" value="HTH-TYPE TRANSCRIPTIONAL REGULATOR GLTR"/>
    <property type="match status" value="1"/>
</dbReference>
<dbReference type="AlphaFoldDB" id="A0A0R2B6T3"/>
<organism evidence="6 7">
    <name type="scientific">Lacticaseibacillus brantae DSM 23927</name>
    <dbReference type="NCBI Taxonomy" id="1423727"/>
    <lineage>
        <taxon>Bacteria</taxon>
        <taxon>Bacillati</taxon>
        <taxon>Bacillota</taxon>
        <taxon>Bacilli</taxon>
        <taxon>Lactobacillales</taxon>
        <taxon>Lactobacillaceae</taxon>
        <taxon>Lacticaseibacillus</taxon>
    </lineage>
</organism>
<keyword evidence="7" id="KW-1185">Reference proteome</keyword>
<dbReference type="GO" id="GO:0003700">
    <property type="term" value="F:DNA-binding transcription factor activity"/>
    <property type="evidence" value="ECO:0007669"/>
    <property type="project" value="InterPro"/>
</dbReference>
<dbReference type="InterPro" id="IPR005119">
    <property type="entry name" value="LysR_subst-bd"/>
</dbReference>
<comment type="caution">
    <text evidence="6">The sequence shown here is derived from an EMBL/GenBank/DDBJ whole genome shotgun (WGS) entry which is preliminary data.</text>
</comment>
<evidence type="ECO:0000256" key="4">
    <source>
        <dbReference type="ARBA" id="ARBA00023163"/>
    </source>
</evidence>
<dbReference type="RefSeq" id="WP_057894268.1">
    <property type="nucleotide sequence ID" value="NZ_AYZQ01000002.1"/>
</dbReference>
<gene>
    <name evidence="6" type="ORF">FC34_GL000975</name>
</gene>
<dbReference type="STRING" id="1423727.FC34_GL000975"/>
<keyword evidence="2" id="KW-0805">Transcription regulation</keyword>
<comment type="similarity">
    <text evidence="1">Belongs to the LysR transcriptional regulatory family.</text>
</comment>
<dbReference type="Gene3D" id="1.10.10.10">
    <property type="entry name" value="Winged helix-like DNA-binding domain superfamily/Winged helix DNA-binding domain"/>
    <property type="match status" value="1"/>
</dbReference>
<dbReference type="SUPFAM" id="SSF46785">
    <property type="entry name" value="Winged helix' DNA-binding domain"/>
    <property type="match status" value="1"/>
</dbReference>
<evidence type="ECO:0000313" key="7">
    <source>
        <dbReference type="Proteomes" id="UP000051672"/>
    </source>
</evidence>
<dbReference type="EMBL" id="AYZQ01000002">
    <property type="protein sequence ID" value="KRM71993.1"/>
    <property type="molecule type" value="Genomic_DNA"/>
</dbReference>
<evidence type="ECO:0000256" key="3">
    <source>
        <dbReference type="ARBA" id="ARBA00023125"/>
    </source>
</evidence>
<keyword evidence="4" id="KW-0804">Transcription</keyword>
<dbReference type="PANTHER" id="PTHR30126">
    <property type="entry name" value="HTH-TYPE TRANSCRIPTIONAL REGULATOR"/>
    <property type="match status" value="1"/>
</dbReference>
<keyword evidence="3" id="KW-0238">DNA-binding</keyword>
<dbReference type="InterPro" id="IPR036390">
    <property type="entry name" value="WH_DNA-bd_sf"/>
</dbReference>
<dbReference type="Proteomes" id="UP000051672">
    <property type="component" value="Unassembled WGS sequence"/>
</dbReference>
<dbReference type="Pfam" id="PF03466">
    <property type="entry name" value="LysR_substrate"/>
    <property type="match status" value="1"/>
</dbReference>
<dbReference type="Pfam" id="PF00126">
    <property type="entry name" value="HTH_1"/>
    <property type="match status" value="1"/>
</dbReference>
<dbReference type="Gene3D" id="3.40.190.10">
    <property type="entry name" value="Periplasmic binding protein-like II"/>
    <property type="match status" value="1"/>
</dbReference>
<evidence type="ECO:0000256" key="1">
    <source>
        <dbReference type="ARBA" id="ARBA00009437"/>
    </source>
</evidence>
<dbReference type="PATRIC" id="fig|1423727.3.peg.981"/>
<dbReference type="OrthoDB" id="9785745at2"/>
<reference evidence="6 7" key="1">
    <citation type="journal article" date="2015" name="Genome Announc.">
        <title>Expanding the biotechnology potential of lactobacilli through comparative genomics of 213 strains and associated genera.</title>
        <authorList>
            <person name="Sun Z."/>
            <person name="Harris H.M."/>
            <person name="McCann A."/>
            <person name="Guo C."/>
            <person name="Argimon S."/>
            <person name="Zhang W."/>
            <person name="Yang X."/>
            <person name="Jeffery I.B."/>
            <person name="Cooney J.C."/>
            <person name="Kagawa T.F."/>
            <person name="Liu W."/>
            <person name="Song Y."/>
            <person name="Salvetti E."/>
            <person name="Wrobel A."/>
            <person name="Rasinkangas P."/>
            <person name="Parkhill J."/>
            <person name="Rea M.C."/>
            <person name="O'Sullivan O."/>
            <person name="Ritari J."/>
            <person name="Douillard F.P."/>
            <person name="Paul Ross R."/>
            <person name="Yang R."/>
            <person name="Briner A.E."/>
            <person name="Felis G.E."/>
            <person name="de Vos W.M."/>
            <person name="Barrangou R."/>
            <person name="Klaenhammer T.R."/>
            <person name="Caufield P.W."/>
            <person name="Cui Y."/>
            <person name="Zhang H."/>
            <person name="O'Toole P.W."/>
        </authorList>
    </citation>
    <scope>NUCLEOTIDE SEQUENCE [LARGE SCALE GENOMIC DNA]</scope>
    <source>
        <strain evidence="6 7">DSM 23927</strain>
    </source>
</reference>
<accession>A0A0R2B6T3</accession>
<evidence type="ECO:0000256" key="2">
    <source>
        <dbReference type="ARBA" id="ARBA00023015"/>
    </source>
</evidence>
<dbReference type="InterPro" id="IPR000847">
    <property type="entry name" value="LysR_HTH_N"/>
</dbReference>